<evidence type="ECO:0000259" key="1">
    <source>
        <dbReference type="PROSITE" id="PS51880"/>
    </source>
</evidence>
<dbReference type="AlphaFoldDB" id="A0A8J6TKI8"/>
<dbReference type="EMBL" id="JACNJN010000211">
    <property type="protein sequence ID" value="MBC8336914.1"/>
    <property type="molecule type" value="Genomic_DNA"/>
</dbReference>
<proteinExistence type="predicted"/>
<dbReference type="InterPro" id="IPR012675">
    <property type="entry name" value="Beta-grasp_dom_sf"/>
</dbReference>
<name>A0A8J6TKI8_9CHLR</name>
<dbReference type="GO" id="GO:0016301">
    <property type="term" value="F:kinase activity"/>
    <property type="evidence" value="ECO:0007669"/>
    <property type="project" value="UniProtKB-KW"/>
</dbReference>
<dbReference type="GO" id="GO:0005524">
    <property type="term" value="F:ATP binding"/>
    <property type="evidence" value="ECO:0007669"/>
    <property type="project" value="InterPro"/>
</dbReference>
<dbReference type="Gene3D" id="3.30.980.10">
    <property type="entry name" value="Threonyl-trna Synthetase, Chain A, domain 2"/>
    <property type="match status" value="1"/>
</dbReference>
<dbReference type="SUPFAM" id="SSF81271">
    <property type="entry name" value="TGS-like"/>
    <property type="match status" value="1"/>
</dbReference>
<evidence type="ECO:0000313" key="2">
    <source>
        <dbReference type="EMBL" id="MBC8336914.1"/>
    </source>
</evidence>
<accession>A0A8J6TKI8</accession>
<dbReference type="Gene3D" id="3.40.50.300">
    <property type="entry name" value="P-loop containing nucleotide triphosphate hydrolases"/>
    <property type="match status" value="1"/>
</dbReference>
<dbReference type="PROSITE" id="PS51880">
    <property type="entry name" value="TGS"/>
    <property type="match status" value="1"/>
</dbReference>
<comment type="caution">
    <text evidence="2">The sequence shown here is derived from an EMBL/GenBank/DDBJ whole genome shotgun (WGS) entry which is preliminary data.</text>
</comment>
<dbReference type="CDD" id="cd02028">
    <property type="entry name" value="UMPK_like"/>
    <property type="match status" value="1"/>
</dbReference>
<dbReference type="InterPro" id="IPR027417">
    <property type="entry name" value="P-loop_NTPase"/>
</dbReference>
<dbReference type="SUPFAM" id="SSF52540">
    <property type="entry name" value="P-loop containing nucleoside triphosphate hydrolases"/>
    <property type="match status" value="1"/>
</dbReference>
<dbReference type="PANTHER" id="PTHR10285">
    <property type="entry name" value="URIDINE KINASE"/>
    <property type="match status" value="1"/>
</dbReference>
<dbReference type="InterPro" id="IPR018163">
    <property type="entry name" value="Thr/Ala-tRNA-synth_IIc_edit"/>
</dbReference>
<dbReference type="SUPFAM" id="SSF55186">
    <property type="entry name" value="ThrRS/AlaRS common domain"/>
    <property type="match status" value="1"/>
</dbReference>
<dbReference type="Proteomes" id="UP000614469">
    <property type="component" value="Unassembled WGS sequence"/>
</dbReference>
<organism evidence="2 3">
    <name type="scientific">Candidatus Desulfolinea nitratireducens</name>
    <dbReference type="NCBI Taxonomy" id="2841698"/>
    <lineage>
        <taxon>Bacteria</taxon>
        <taxon>Bacillati</taxon>
        <taxon>Chloroflexota</taxon>
        <taxon>Anaerolineae</taxon>
        <taxon>Anaerolineales</taxon>
        <taxon>Anaerolineales incertae sedis</taxon>
        <taxon>Candidatus Desulfolinea</taxon>
    </lineage>
</organism>
<dbReference type="InterPro" id="IPR012676">
    <property type="entry name" value="TGS-like"/>
</dbReference>
<feature type="domain" description="TGS" evidence="1">
    <location>
        <begin position="14"/>
        <end position="75"/>
    </location>
</feature>
<reference evidence="2 3" key="1">
    <citation type="submission" date="2020-08" db="EMBL/GenBank/DDBJ databases">
        <title>Bridging the membrane lipid divide: bacteria of the FCB group superphylum have the potential to synthesize archaeal ether lipids.</title>
        <authorList>
            <person name="Villanueva L."/>
            <person name="Von Meijenfeldt F.A.B."/>
            <person name="Westbye A.B."/>
            <person name="Yadav S."/>
            <person name="Hopmans E.C."/>
            <person name="Dutilh B.E."/>
            <person name="Sinninghe Damste J.S."/>
        </authorList>
    </citation>
    <scope>NUCLEOTIDE SEQUENCE [LARGE SCALE GENOMIC DNA]</scope>
    <source>
        <strain evidence="2">NIOZ-UU36</strain>
    </source>
</reference>
<dbReference type="InterPro" id="IPR004095">
    <property type="entry name" value="TGS"/>
</dbReference>
<gene>
    <name evidence="2" type="ORF">H8E29_16790</name>
</gene>
<dbReference type="CDD" id="cd01667">
    <property type="entry name" value="TGS_ThrRS"/>
    <property type="match status" value="1"/>
</dbReference>
<evidence type="ECO:0000313" key="3">
    <source>
        <dbReference type="Proteomes" id="UP000614469"/>
    </source>
</evidence>
<sequence>MKENKNIKIVEPRDSVDIHLPDGRILSGPRGGSAGDFLMAAGENPNKPIVAAVVNGDLRELSYPIEIESRLSAVNMSTADGARIYRRSLTFLLEFAFQQLFSKGKLTIDHSVSSGGYYCQVSGREMLTAEELEMLQKRMQAEVADDRPFVREEIPLQEAIQYFESLGHLDKVNLLAHRKKDYLTLYRLGEHMDYHHGYMVPSTGYLRWFDLEAFDGGFALRFPRRHKPMELLPMRRYPQLLDAFRRYGDWLTKLGIDNVGALNNAVISGREQEIVLVSEAFHEQHITDIAQQIASRRADLRLILIAGPSSSGKTTFSRRLTVQLLALGISPFPLELDNYFVDRVNTPRDEYGEMDFEVLETLNLPLLAEHLQKMILGERVQMPHYNFITGISEPGEEIQVQQDQLIILEGIHGMNPRLLPGALHGQAFRIFVSALTQLNLDRHNRVSTTDTRLIRRIVRDARERGYSAKDTISRWESVRRGEKRHIFPFQENADHMFNSALAYELAALKPYAEPLLRQVPHGTPEYIEAKRLLAFLQWFLPLNADLVPENSLAREFLGGSVLRKFKWWQGDRL</sequence>
<dbReference type="InterPro" id="IPR006083">
    <property type="entry name" value="PRK/URK"/>
</dbReference>
<dbReference type="Gene3D" id="3.10.20.30">
    <property type="match status" value="1"/>
</dbReference>
<protein>
    <submittedName>
        <fullName evidence="2">Nucleoside kinase</fullName>
    </submittedName>
</protein>
<dbReference type="Pfam" id="PF00485">
    <property type="entry name" value="PRK"/>
    <property type="match status" value="1"/>
</dbReference>
<keyword evidence="2" id="KW-0418">Kinase</keyword>
<keyword evidence="2" id="KW-0808">Transferase</keyword>